<dbReference type="RefSeq" id="WP_212212631.1">
    <property type="nucleotide sequence ID" value="NZ_JAGUCO010000001.1"/>
</dbReference>
<feature type="binding site" evidence="9">
    <location>
        <position position="63"/>
    </location>
    <ligand>
        <name>substrate</name>
    </ligand>
</feature>
<dbReference type="PIRSF" id="PIRSF000728">
    <property type="entry name" value="NAGK"/>
    <property type="match status" value="1"/>
</dbReference>
<evidence type="ECO:0000313" key="12">
    <source>
        <dbReference type="Proteomes" id="UP000708576"/>
    </source>
</evidence>
<dbReference type="InterPro" id="IPR001048">
    <property type="entry name" value="Asp/Glu/Uridylate_kinase"/>
</dbReference>
<feature type="site" description="Transition state stabilizer" evidence="9">
    <location>
        <position position="9"/>
    </location>
</feature>
<protein>
    <recommendedName>
        <fullName evidence="9">Acetylglutamate kinase</fullName>
        <ecNumber evidence="9">2.7.2.8</ecNumber>
    </recommendedName>
    <alternativeName>
        <fullName evidence="9">N-acetyl-L-glutamate 5-phosphotransferase</fullName>
    </alternativeName>
    <alternativeName>
        <fullName evidence="9">NAG kinase</fullName>
        <shortName evidence="9">NAGK</shortName>
    </alternativeName>
</protein>
<evidence type="ECO:0000256" key="9">
    <source>
        <dbReference type="HAMAP-Rule" id="MF_00082"/>
    </source>
</evidence>
<feature type="binding site" evidence="9">
    <location>
        <position position="158"/>
    </location>
    <ligand>
        <name>substrate</name>
    </ligand>
</feature>
<accession>A0ABS5JR45</accession>
<keyword evidence="2 9" id="KW-0055">Arginine biosynthesis</keyword>
<dbReference type="PANTHER" id="PTHR23342:SF0">
    <property type="entry name" value="N-ACETYLGLUTAMATE SYNTHASE, MITOCHONDRIAL"/>
    <property type="match status" value="1"/>
</dbReference>
<dbReference type="PANTHER" id="PTHR23342">
    <property type="entry name" value="N-ACETYLGLUTAMATE SYNTHASE"/>
    <property type="match status" value="1"/>
</dbReference>
<keyword evidence="7 9" id="KW-0067">ATP-binding</keyword>
<evidence type="ECO:0000256" key="7">
    <source>
        <dbReference type="ARBA" id="ARBA00022840"/>
    </source>
</evidence>
<comment type="similarity">
    <text evidence="9">Belongs to the acetylglutamate kinase family. ArgB subfamily.</text>
</comment>
<comment type="pathway">
    <text evidence="1 9">Amino-acid biosynthesis; L-arginine biosynthesis; N(2)-acetyl-L-ornithine from L-glutamate: step 2/4.</text>
</comment>
<evidence type="ECO:0000313" key="11">
    <source>
        <dbReference type="EMBL" id="MBS2096961.1"/>
    </source>
</evidence>
<keyword evidence="4 9" id="KW-0808">Transferase</keyword>
<evidence type="ECO:0000256" key="8">
    <source>
        <dbReference type="ARBA" id="ARBA00048141"/>
    </source>
</evidence>
<name>A0ABS5JR45_9BACT</name>
<evidence type="ECO:0000256" key="3">
    <source>
        <dbReference type="ARBA" id="ARBA00022605"/>
    </source>
</evidence>
<dbReference type="InterPro" id="IPR004662">
    <property type="entry name" value="AcgluKinase_fam"/>
</dbReference>
<dbReference type="GO" id="GO:0003991">
    <property type="term" value="F:acetylglutamate kinase activity"/>
    <property type="evidence" value="ECO:0007669"/>
    <property type="project" value="UniProtKB-EC"/>
</dbReference>
<feature type="site" description="Transition state stabilizer" evidence="9">
    <location>
        <position position="224"/>
    </location>
</feature>
<keyword evidence="5 9" id="KW-0547">Nucleotide-binding</keyword>
<dbReference type="CDD" id="cd04238">
    <property type="entry name" value="AAK_NAGK-like"/>
    <property type="match status" value="1"/>
</dbReference>
<dbReference type="SUPFAM" id="SSF53633">
    <property type="entry name" value="Carbamate kinase-like"/>
    <property type="match status" value="1"/>
</dbReference>
<evidence type="ECO:0000256" key="4">
    <source>
        <dbReference type="ARBA" id="ARBA00022679"/>
    </source>
</evidence>
<dbReference type="NCBIfam" id="TIGR00761">
    <property type="entry name" value="argB"/>
    <property type="match status" value="1"/>
</dbReference>
<dbReference type="Gene3D" id="3.40.1160.10">
    <property type="entry name" value="Acetylglutamate kinase-like"/>
    <property type="match status" value="1"/>
</dbReference>
<feature type="domain" description="Aspartate/glutamate/uridylate kinase" evidence="10">
    <location>
        <begin position="5"/>
        <end position="243"/>
    </location>
</feature>
<dbReference type="InterPro" id="IPR036393">
    <property type="entry name" value="AceGlu_kinase-like_sf"/>
</dbReference>
<comment type="subcellular location">
    <subcellularLocation>
        <location evidence="9">Cytoplasm</location>
    </subcellularLocation>
</comment>
<dbReference type="HAMAP" id="MF_00082">
    <property type="entry name" value="ArgB"/>
    <property type="match status" value="1"/>
</dbReference>
<evidence type="ECO:0000256" key="6">
    <source>
        <dbReference type="ARBA" id="ARBA00022777"/>
    </source>
</evidence>
<feature type="binding site" evidence="9">
    <location>
        <begin position="41"/>
        <end position="42"/>
    </location>
    <ligand>
        <name>substrate</name>
    </ligand>
</feature>
<dbReference type="EC" id="2.7.2.8" evidence="9"/>
<comment type="function">
    <text evidence="9">Catalyzes the ATP-dependent phosphorylation of N-acetyl-L-glutamate.</text>
</comment>
<comment type="caution">
    <text evidence="11">The sequence shown here is derived from an EMBL/GenBank/DDBJ whole genome shotgun (WGS) entry which is preliminary data.</text>
</comment>
<dbReference type="Proteomes" id="UP000708576">
    <property type="component" value="Unassembled WGS sequence"/>
</dbReference>
<evidence type="ECO:0000256" key="5">
    <source>
        <dbReference type="ARBA" id="ARBA00022741"/>
    </source>
</evidence>
<evidence type="ECO:0000256" key="2">
    <source>
        <dbReference type="ARBA" id="ARBA00022571"/>
    </source>
</evidence>
<keyword evidence="6 9" id="KW-0418">Kinase</keyword>
<proteinExistence type="inferred from homology"/>
<gene>
    <name evidence="9 11" type="primary">argB</name>
    <name evidence="11" type="ORF">KEM10_01645</name>
</gene>
<organism evidence="11 12">
    <name type="scientific">Carboxylicivirga linearis</name>
    <dbReference type="NCBI Taxonomy" id="1628157"/>
    <lineage>
        <taxon>Bacteria</taxon>
        <taxon>Pseudomonadati</taxon>
        <taxon>Bacteroidota</taxon>
        <taxon>Bacteroidia</taxon>
        <taxon>Marinilabiliales</taxon>
        <taxon>Marinilabiliaceae</taxon>
        <taxon>Carboxylicivirga</taxon>
    </lineage>
</organism>
<sequence>MQERLTIVKVGGKVVENPETLTSFINDFSNIAGKKILVHGGGRSATAISEALGIETQMVDGRRITDAETLKVVVMVYAGLVNKNIVAQLQSLNKSAVGLCGADLDVVRAKKREVKDIDYGYVGDVVGVNVEQLLDLINNDVVPVVAPITHDGKGQLLNTNADTMASELAKALAMDYKVQLAFCFEKKGVLKDPEDDNSVIDTLDTELFQEYKAEGIISDGMIPKLDNGFAALKRGVDKIVISNTDGLKNGFSQGTNLKL</sequence>
<keyword evidence="9" id="KW-0963">Cytoplasm</keyword>
<evidence type="ECO:0000256" key="1">
    <source>
        <dbReference type="ARBA" id="ARBA00004828"/>
    </source>
</evidence>
<reference evidence="11 12" key="1">
    <citation type="journal article" date="2015" name="Int. J. Syst. Evol. Microbiol.">
        <title>Carboxylicivirga linearis sp. nov., isolated from a sea cucumber culture pond.</title>
        <authorList>
            <person name="Wang F.Q."/>
            <person name="Zhou Y.X."/>
            <person name="Lin X.Z."/>
            <person name="Chen G.J."/>
            <person name="Du Z.J."/>
        </authorList>
    </citation>
    <scope>NUCLEOTIDE SEQUENCE [LARGE SCALE GENOMIC DNA]</scope>
    <source>
        <strain evidence="11 12">FB218</strain>
    </source>
</reference>
<dbReference type="InterPro" id="IPR037528">
    <property type="entry name" value="ArgB"/>
</dbReference>
<keyword evidence="3 9" id="KW-0028">Amino-acid biosynthesis</keyword>
<keyword evidence="12" id="KW-1185">Reference proteome</keyword>
<dbReference type="EMBL" id="JAGUCO010000001">
    <property type="protein sequence ID" value="MBS2096961.1"/>
    <property type="molecule type" value="Genomic_DNA"/>
</dbReference>
<dbReference type="Pfam" id="PF00696">
    <property type="entry name" value="AA_kinase"/>
    <property type="match status" value="1"/>
</dbReference>
<comment type="catalytic activity">
    <reaction evidence="8 9">
        <text>N-acetyl-L-glutamate + ATP = N-acetyl-L-glutamyl 5-phosphate + ADP</text>
        <dbReference type="Rhea" id="RHEA:14629"/>
        <dbReference type="ChEBI" id="CHEBI:30616"/>
        <dbReference type="ChEBI" id="CHEBI:44337"/>
        <dbReference type="ChEBI" id="CHEBI:57936"/>
        <dbReference type="ChEBI" id="CHEBI:456216"/>
        <dbReference type="EC" id="2.7.2.8"/>
    </reaction>
</comment>
<evidence type="ECO:0000259" key="10">
    <source>
        <dbReference type="Pfam" id="PF00696"/>
    </source>
</evidence>